<evidence type="ECO:0000313" key="2">
    <source>
        <dbReference type="Proteomes" id="UP001234989"/>
    </source>
</evidence>
<gene>
    <name evidence="1" type="ORF">MTR67_052960</name>
</gene>
<organism evidence="1 2">
    <name type="scientific">Solanum verrucosum</name>
    <dbReference type="NCBI Taxonomy" id="315347"/>
    <lineage>
        <taxon>Eukaryota</taxon>
        <taxon>Viridiplantae</taxon>
        <taxon>Streptophyta</taxon>
        <taxon>Embryophyta</taxon>
        <taxon>Tracheophyta</taxon>
        <taxon>Spermatophyta</taxon>
        <taxon>Magnoliopsida</taxon>
        <taxon>eudicotyledons</taxon>
        <taxon>Gunneridae</taxon>
        <taxon>Pentapetalae</taxon>
        <taxon>asterids</taxon>
        <taxon>lamiids</taxon>
        <taxon>Solanales</taxon>
        <taxon>Solanaceae</taxon>
        <taxon>Solanoideae</taxon>
        <taxon>Solaneae</taxon>
        <taxon>Solanum</taxon>
    </lineage>
</organism>
<dbReference type="EMBL" id="CP133623">
    <property type="protein sequence ID" value="WMV59575.1"/>
    <property type="molecule type" value="Genomic_DNA"/>
</dbReference>
<protein>
    <submittedName>
        <fullName evidence="1">Uncharacterized protein</fullName>
    </submittedName>
</protein>
<name>A0AAF0V6Q3_SOLVR</name>
<accession>A0AAF0V6Q3</accession>
<dbReference type="AlphaFoldDB" id="A0AAF0V6Q3"/>
<keyword evidence="2" id="KW-1185">Reference proteome</keyword>
<evidence type="ECO:0000313" key="1">
    <source>
        <dbReference type="EMBL" id="WMV59575.1"/>
    </source>
</evidence>
<proteinExistence type="predicted"/>
<reference evidence="1" key="1">
    <citation type="submission" date="2023-08" db="EMBL/GenBank/DDBJ databases">
        <title>A de novo genome assembly of Solanum verrucosum Schlechtendal, a Mexican diploid species geographically isolated from the other diploid A-genome species in potato relatives.</title>
        <authorList>
            <person name="Hosaka K."/>
        </authorList>
    </citation>
    <scope>NUCLEOTIDE SEQUENCE</scope>
    <source>
        <tissue evidence="1">Young leaves</tissue>
    </source>
</reference>
<sequence length="152" mass="16931">MSVTLSTFYADGFMMSQKGYFVMSLVDRGQPIIIFLLQLLLARVFCQVSLLPVFASLTPHPLLVLVVWARESLLQHWLPLTFVEEVSDGVQYLALGPICIILPCHSSQLSCDPLPPSPWIGADAVKTQKVVVSGVDWLSILDSNVILLRFCW</sequence>
<dbReference type="Proteomes" id="UP001234989">
    <property type="component" value="Chromosome 12"/>
</dbReference>